<accession>C6VWN0</accession>
<evidence type="ECO:0000256" key="4">
    <source>
        <dbReference type="SAM" id="Phobius"/>
    </source>
</evidence>
<feature type="transmembrane region" description="Helical" evidence="4">
    <location>
        <begin position="244"/>
        <end position="262"/>
    </location>
</feature>
<proteinExistence type="inferred from homology"/>
<dbReference type="Proteomes" id="UP000002011">
    <property type="component" value="Chromosome"/>
</dbReference>
<evidence type="ECO:0000259" key="5">
    <source>
        <dbReference type="Pfam" id="PF00535"/>
    </source>
</evidence>
<dbReference type="GO" id="GO:0016757">
    <property type="term" value="F:glycosyltransferase activity"/>
    <property type="evidence" value="ECO:0007669"/>
    <property type="project" value="UniProtKB-KW"/>
</dbReference>
<evidence type="ECO:0000256" key="1">
    <source>
        <dbReference type="ARBA" id="ARBA00006739"/>
    </source>
</evidence>
<dbReference type="CAZy" id="GT2">
    <property type="family name" value="Glycosyltransferase Family 2"/>
</dbReference>
<keyword evidence="4" id="KW-0812">Transmembrane</keyword>
<feature type="domain" description="Glycosyltransferase 2-like" evidence="5">
    <location>
        <begin position="8"/>
        <end position="116"/>
    </location>
</feature>
<dbReference type="CDD" id="cd00761">
    <property type="entry name" value="Glyco_tranf_GTA_type"/>
    <property type="match status" value="1"/>
</dbReference>
<feature type="transmembrane region" description="Helical" evidence="4">
    <location>
        <begin position="268"/>
        <end position="285"/>
    </location>
</feature>
<protein>
    <submittedName>
        <fullName evidence="6">Glycosyl transferase family 2</fullName>
    </submittedName>
</protein>
<dbReference type="AlphaFoldDB" id="C6VWN0"/>
<organism evidence="6 7">
    <name type="scientific">Dyadobacter fermentans (strain ATCC 700827 / DSM 18053 / CIP 107007 / KCTC 52180 / NS114)</name>
    <dbReference type="NCBI Taxonomy" id="471854"/>
    <lineage>
        <taxon>Bacteria</taxon>
        <taxon>Pseudomonadati</taxon>
        <taxon>Bacteroidota</taxon>
        <taxon>Cytophagia</taxon>
        <taxon>Cytophagales</taxon>
        <taxon>Spirosomataceae</taxon>
        <taxon>Dyadobacter</taxon>
    </lineage>
</organism>
<evidence type="ECO:0000313" key="6">
    <source>
        <dbReference type="EMBL" id="ACT96780.1"/>
    </source>
</evidence>
<dbReference type="KEGG" id="dfe:Dfer_5590"/>
<evidence type="ECO:0000256" key="3">
    <source>
        <dbReference type="ARBA" id="ARBA00022679"/>
    </source>
</evidence>
<keyword evidence="4" id="KW-0472">Membrane</keyword>
<dbReference type="InterPro" id="IPR029044">
    <property type="entry name" value="Nucleotide-diphossugar_trans"/>
</dbReference>
<dbReference type="STRING" id="471854.Dfer_5590"/>
<keyword evidence="2" id="KW-0328">Glycosyltransferase</keyword>
<keyword evidence="3 6" id="KW-0808">Transferase</keyword>
<comment type="similarity">
    <text evidence="1">Belongs to the glycosyltransferase 2 family.</text>
</comment>
<dbReference type="InterPro" id="IPR001173">
    <property type="entry name" value="Glyco_trans_2-like"/>
</dbReference>
<evidence type="ECO:0000313" key="7">
    <source>
        <dbReference type="Proteomes" id="UP000002011"/>
    </source>
</evidence>
<keyword evidence="4" id="KW-1133">Transmembrane helix</keyword>
<dbReference type="HOGENOM" id="CLU_070066_0_0_10"/>
<dbReference type="SUPFAM" id="SSF53448">
    <property type="entry name" value="Nucleotide-diphospho-sugar transferases"/>
    <property type="match status" value="1"/>
</dbReference>
<name>C6VWN0_DYAFD</name>
<reference evidence="6 7" key="1">
    <citation type="journal article" date="2009" name="Stand. Genomic Sci.">
        <title>Complete genome sequence of Dyadobacter fermentans type strain (NS114).</title>
        <authorList>
            <person name="Lang E."/>
            <person name="Lapidus A."/>
            <person name="Chertkov O."/>
            <person name="Brettin T."/>
            <person name="Detter J.C."/>
            <person name="Han C."/>
            <person name="Copeland A."/>
            <person name="Glavina Del Rio T."/>
            <person name="Nolan M."/>
            <person name="Chen F."/>
            <person name="Lucas S."/>
            <person name="Tice H."/>
            <person name="Cheng J.F."/>
            <person name="Land M."/>
            <person name="Hauser L."/>
            <person name="Chang Y.J."/>
            <person name="Jeffries C.D."/>
            <person name="Kopitz M."/>
            <person name="Bruce D."/>
            <person name="Goodwin L."/>
            <person name="Pitluck S."/>
            <person name="Ovchinnikova G."/>
            <person name="Pati A."/>
            <person name="Ivanova N."/>
            <person name="Mavrommatis K."/>
            <person name="Chen A."/>
            <person name="Palaniappan K."/>
            <person name="Chain P."/>
            <person name="Bristow J."/>
            <person name="Eisen J.A."/>
            <person name="Markowitz V."/>
            <person name="Hugenholtz P."/>
            <person name="Goker M."/>
            <person name="Rohde M."/>
            <person name="Kyrpides N.C."/>
            <person name="Klenk H.P."/>
        </authorList>
    </citation>
    <scope>NUCLEOTIDE SEQUENCE [LARGE SCALE GENOMIC DNA]</scope>
    <source>
        <strain evidence="7">ATCC 700827 / DSM 18053 / CIP 107007 / KCTC 52180 / NS114</strain>
    </source>
</reference>
<feature type="transmembrane region" description="Helical" evidence="4">
    <location>
        <begin position="297"/>
        <end position="317"/>
    </location>
</feature>
<dbReference type="Gene3D" id="3.90.550.10">
    <property type="entry name" value="Spore Coat Polysaccharide Biosynthesis Protein SpsA, Chain A"/>
    <property type="match status" value="1"/>
</dbReference>
<evidence type="ECO:0000256" key="2">
    <source>
        <dbReference type="ARBA" id="ARBA00022676"/>
    </source>
</evidence>
<keyword evidence="7" id="KW-1185">Reference proteome</keyword>
<sequence length="328" mass="36928">MMLPVNISVVIPTYKRPALLRKCLDALRDQTYWRTFHEVIVVSDGPDPETEALVARVIREQPDFALLFLHLPAKKGPASARNHGWKNSSGELVVFTDDDCIPDPFWLEEYSEAYRAQAERFVGFTGKVIVPISEKPTDYEKNVAHLATAEFITANCACSRAALELTGGFDEDFPIAWREDSDLEFKLLEKQIPIVHVPDAAICHPVREARWGVSVAEQRKSMFNALLFKKHPKFYRRKIAPGPVWNYYIIILATVVCVAALAAGNPAVSLGAAAVWVAAVASFVIRRMRGTSDSLSHRLEMIFTSLVIPYLSVYWTLRGALRYKVFFL</sequence>
<gene>
    <name evidence="6" type="ordered locus">Dfer_5590</name>
</gene>
<dbReference type="RefSeq" id="WP_015815020.1">
    <property type="nucleotide sequence ID" value="NC_013037.1"/>
</dbReference>
<dbReference type="Pfam" id="PF00535">
    <property type="entry name" value="Glycos_transf_2"/>
    <property type="match status" value="1"/>
</dbReference>
<dbReference type="PANTHER" id="PTHR43179">
    <property type="entry name" value="RHAMNOSYLTRANSFERASE WBBL"/>
    <property type="match status" value="1"/>
</dbReference>
<dbReference type="PANTHER" id="PTHR43179:SF12">
    <property type="entry name" value="GALACTOFURANOSYLTRANSFERASE GLFT2"/>
    <property type="match status" value="1"/>
</dbReference>
<dbReference type="EMBL" id="CP001619">
    <property type="protein sequence ID" value="ACT96780.1"/>
    <property type="molecule type" value="Genomic_DNA"/>
</dbReference>
<dbReference type="eggNOG" id="COG1215">
    <property type="taxonomic scope" value="Bacteria"/>
</dbReference>